<feature type="domain" description="Aminoglycoside phosphotransferase" evidence="1">
    <location>
        <begin position="30"/>
        <end position="269"/>
    </location>
</feature>
<dbReference type="Gene3D" id="3.90.1200.10">
    <property type="match status" value="1"/>
</dbReference>
<dbReference type="InterPro" id="IPR002575">
    <property type="entry name" value="Aminoglycoside_PTrfase"/>
</dbReference>
<gene>
    <name evidence="2" type="ORF">WHR41_04996</name>
</gene>
<dbReference type="InterPro" id="IPR041726">
    <property type="entry name" value="ACAD10_11_N"/>
</dbReference>
<comment type="caution">
    <text evidence="2">The sequence shown here is derived from an EMBL/GenBank/DDBJ whole genome shotgun (WGS) entry which is preliminary data.</text>
</comment>
<dbReference type="InterPro" id="IPR052898">
    <property type="entry name" value="ACAD10-like"/>
</dbReference>
<dbReference type="EMBL" id="JAAQHG020000017">
    <property type="protein sequence ID" value="KAL1585928.1"/>
    <property type="molecule type" value="Genomic_DNA"/>
</dbReference>
<reference evidence="2 3" key="1">
    <citation type="journal article" date="2020" name="Microbiol. Resour. Announc.">
        <title>Draft Genome Sequence of a Cladosporium Species Isolated from the Mesophotic Ascidian Didemnum maculosum.</title>
        <authorList>
            <person name="Gioti A."/>
            <person name="Siaperas R."/>
            <person name="Nikolaivits E."/>
            <person name="Le Goff G."/>
            <person name="Ouazzani J."/>
            <person name="Kotoulas G."/>
            <person name="Topakas E."/>
        </authorList>
    </citation>
    <scope>NUCLEOTIDE SEQUENCE [LARGE SCALE GENOMIC DNA]</scope>
    <source>
        <strain evidence="2 3">TM138-S3</strain>
    </source>
</reference>
<evidence type="ECO:0000259" key="1">
    <source>
        <dbReference type="Pfam" id="PF01636"/>
    </source>
</evidence>
<name>A0AB34KM95_9PEZI</name>
<dbReference type="GeneID" id="96006440"/>
<accession>A0AB34KM95</accession>
<evidence type="ECO:0000313" key="3">
    <source>
        <dbReference type="Proteomes" id="UP000803884"/>
    </source>
</evidence>
<dbReference type="Proteomes" id="UP000803884">
    <property type="component" value="Unassembled WGS sequence"/>
</dbReference>
<dbReference type="CDD" id="cd05154">
    <property type="entry name" value="ACAD10_11_N-like"/>
    <property type="match status" value="1"/>
</dbReference>
<dbReference type="InterPro" id="IPR011009">
    <property type="entry name" value="Kinase-like_dom_sf"/>
</dbReference>
<dbReference type="Pfam" id="PF01636">
    <property type="entry name" value="APH"/>
    <property type="match status" value="1"/>
</dbReference>
<dbReference type="RefSeq" id="XP_069229034.1">
    <property type="nucleotide sequence ID" value="XM_069373602.1"/>
</dbReference>
<dbReference type="AlphaFoldDB" id="A0AB34KM95"/>
<dbReference type="PANTHER" id="PTHR47829">
    <property type="entry name" value="HYDROLASE, PUTATIVE (AFU_ORTHOLOGUE AFUA_1G12880)-RELATED"/>
    <property type="match status" value="1"/>
</dbReference>
<dbReference type="Gene3D" id="3.30.200.20">
    <property type="entry name" value="Phosphorylase Kinase, domain 1"/>
    <property type="match status" value="1"/>
</dbReference>
<organism evidence="2 3">
    <name type="scientific">Cladosporium halotolerans</name>
    <dbReference type="NCBI Taxonomy" id="1052096"/>
    <lineage>
        <taxon>Eukaryota</taxon>
        <taxon>Fungi</taxon>
        <taxon>Dikarya</taxon>
        <taxon>Ascomycota</taxon>
        <taxon>Pezizomycotina</taxon>
        <taxon>Dothideomycetes</taxon>
        <taxon>Dothideomycetidae</taxon>
        <taxon>Cladosporiales</taxon>
        <taxon>Cladosporiaceae</taxon>
        <taxon>Cladosporium</taxon>
    </lineage>
</organism>
<keyword evidence="3" id="KW-1185">Reference proteome</keyword>
<sequence length="374" mass="42004">MAGRIRQPIDLKSLERYLDANVPEIKTPLDVKQFGYGQSNPTYLLKAADGNKYVMRKKPPGKLLSKTAHQVDREYRILHALEKTDVPVPKTYCLCEDESVVGTAFYIMSFLDGRIFEDPALPDVSPEHRREMWYSAVTTLAKFHRVSPASVGLEKFGRHGGFYNRQLKTFATISESQAQAKDKDTGEPVGKIPHYDEMVDFFKDGATQPADRSTFVHGDYKIDNVVFHKTEPRVIGILDWEMSTIGHPLSDLTNLMMPYTTASSSRARTADRANPAFVAGATPGLPSQAECKAWYAQVVGWQYPAKEYTWGEAFNIYRGSIIMQGIAARFAQRQASSEKAGDYARQMKPYGELGWELVQDCKRQIVGAGEKARL</sequence>
<dbReference type="SUPFAM" id="SSF56112">
    <property type="entry name" value="Protein kinase-like (PK-like)"/>
    <property type="match status" value="1"/>
</dbReference>
<protein>
    <recommendedName>
        <fullName evidence="1">Aminoglycoside phosphotransferase domain-containing protein</fullName>
    </recommendedName>
</protein>
<evidence type="ECO:0000313" key="2">
    <source>
        <dbReference type="EMBL" id="KAL1585928.1"/>
    </source>
</evidence>
<proteinExistence type="predicted"/>
<dbReference type="PANTHER" id="PTHR47829:SF1">
    <property type="entry name" value="HAD FAMILY PHOSPHATASE"/>
    <property type="match status" value="1"/>
</dbReference>